<feature type="transmembrane region" description="Helical" evidence="12">
    <location>
        <begin position="95"/>
        <end position="115"/>
    </location>
</feature>
<keyword evidence="3 12" id="KW-0812">Transmembrane</keyword>
<feature type="transmembrane region" description="Helical" evidence="12">
    <location>
        <begin position="731"/>
        <end position="751"/>
    </location>
</feature>
<evidence type="ECO:0000256" key="2">
    <source>
        <dbReference type="ARBA" id="ARBA00005675"/>
    </source>
</evidence>
<evidence type="ECO:0000256" key="4">
    <source>
        <dbReference type="ARBA" id="ARBA00022723"/>
    </source>
</evidence>
<keyword evidence="15" id="KW-1185">Reference proteome</keyword>
<feature type="transmembrane region" description="Helical" evidence="12">
    <location>
        <begin position="687"/>
        <end position="711"/>
    </location>
</feature>
<dbReference type="InterPro" id="IPR044492">
    <property type="entry name" value="P_typ_ATPase_HD_dom"/>
</dbReference>
<dbReference type="NCBIfam" id="TIGR01494">
    <property type="entry name" value="ATPase_P-type"/>
    <property type="match status" value="2"/>
</dbReference>
<dbReference type="GO" id="GO:0046872">
    <property type="term" value="F:metal ion binding"/>
    <property type="evidence" value="ECO:0007669"/>
    <property type="project" value="UniProtKB-KW"/>
</dbReference>
<dbReference type="InterPro" id="IPR023299">
    <property type="entry name" value="ATPase_P-typ_cyto_dom_N"/>
</dbReference>
<dbReference type="SUPFAM" id="SSF56784">
    <property type="entry name" value="HAD-like"/>
    <property type="match status" value="1"/>
</dbReference>
<dbReference type="OrthoDB" id="9814270at2"/>
<feature type="transmembrane region" description="Helical" evidence="12">
    <location>
        <begin position="810"/>
        <end position="827"/>
    </location>
</feature>
<feature type="transmembrane region" description="Helical" evidence="12">
    <location>
        <begin position="292"/>
        <end position="318"/>
    </location>
</feature>
<dbReference type="Proteomes" id="UP000183315">
    <property type="component" value="Unassembled WGS sequence"/>
</dbReference>
<dbReference type="SUPFAM" id="SSF81653">
    <property type="entry name" value="Calcium ATPase, transduction domain A"/>
    <property type="match status" value="1"/>
</dbReference>
<evidence type="ECO:0000256" key="1">
    <source>
        <dbReference type="ARBA" id="ARBA00004651"/>
    </source>
</evidence>
<evidence type="ECO:0000256" key="6">
    <source>
        <dbReference type="ARBA" id="ARBA00022840"/>
    </source>
</evidence>
<evidence type="ECO:0000259" key="13">
    <source>
        <dbReference type="SMART" id="SM00831"/>
    </source>
</evidence>
<dbReference type="Gene3D" id="1.20.1110.10">
    <property type="entry name" value="Calcium-transporting ATPase, transmembrane domain"/>
    <property type="match status" value="1"/>
</dbReference>
<dbReference type="FunFam" id="3.40.50.1000:FF:000001">
    <property type="entry name" value="Phospholipid-transporting ATPase IC"/>
    <property type="match status" value="1"/>
</dbReference>
<dbReference type="GO" id="GO:0005524">
    <property type="term" value="F:ATP binding"/>
    <property type="evidence" value="ECO:0007669"/>
    <property type="project" value="UniProtKB-KW"/>
</dbReference>
<gene>
    <name evidence="14" type="ORF">SAMN05421637_1832</name>
</gene>
<feature type="transmembrane region" description="Helical" evidence="12">
    <location>
        <begin position="843"/>
        <end position="863"/>
    </location>
</feature>
<comment type="subcellular location">
    <subcellularLocation>
        <location evidence="1">Cell membrane</location>
        <topology evidence="1">Multi-pass membrane protein</topology>
    </subcellularLocation>
</comment>
<evidence type="ECO:0000256" key="7">
    <source>
        <dbReference type="ARBA" id="ARBA00022842"/>
    </source>
</evidence>
<reference evidence="15" key="1">
    <citation type="submission" date="2016-10" db="EMBL/GenBank/DDBJ databases">
        <authorList>
            <person name="Varghese N."/>
        </authorList>
    </citation>
    <scope>NUCLEOTIDE SEQUENCE [LARGE SCALE GENOMIC DNA]</scope>
    <source>
        <strain evidence="15">DSM 24868</strain>
    </source>
</reference>
<feature type="transmembrane region" description="Helical" evidence="12">
    <location>
        <begin position="875"/>
        <end position="895"/>
    </location>
</feature>
<dbReference type="Pfam" id="PF13246">
    <property type="entry name" value="Cation_ATPase"/>
    <property type="match status" value="1"/>
</dbReference>
<dbReference type="STRING" id="1043493.SAMN05421637_1832"/>
<dbReference type="Pfam" id="PF00689">
    <property type="entry name" value="Cation_ATPase_C"/>
    <property type="match status" value="1"/>
</dbReference>
<dbReference type="PRINTS" id="PR00120">
    <property type="entry name" value="HATPASE"/>
</dbReference>
<dbReference type="Pfam" id="PF00122">
    <property type="entry name" value="E1-E2_ATPase"/>
    <property type="match status" value="1"/>
</dbReference>
<evidence type="ECO:0000256" key="8">
    <source>
        <dbReference type="ARBA" id="ARBA00022967"/>
    </source>
</evidence>
<feature type="transmembrane region" description="Helical" evidence="12">
    <location>
        <begin position="772"/>
        <end position="790"/>
    </location>
</feature>
<dbReference type="GO" id="GO:0005388">
    <property type="term" value="F:P-type calcium transporter activity"/>
    <property type="evidence" value="ECO:0007669"/>
    <property type="project" value="TreeGrafter"/>
</dbReference>
<evidence type="ECO:0000256" key="12">
    <source>
        <dbReference type="SAM" id="Phobius"/>
    </source>
</evidence>
<evidence type="ECO:0000256" key="10">
    <source>
        <dbReference type="ARBA" id="ARBA00023136"/>
    </source>
</evidence>
<name>A0A1H6YWC7_9MICO</name>
<comment type="catalytic activity">
    <reaction evidence="11">
        <text>ATP + H2O = ADP + phosphate + H(+)</text>
        <dbReference type="Rhea" id="RHEA:13065"/>
        <dbReference type="ChEBI" id="CHEBI:15377"/>
        <dbReference type="ChEBI" id="CHEBI:15378"/>
        <dbReference type="ChEBI" id="CHEBI:30616"/>
        <dbReference type="ChEBI" id="CHEBI:43474"/>
        <dbReference type="ChEBI" id="CHEBI:456216"/>
    </reaction>
</comment>
<protein>
    <submittedName>
        <fullName evidence="14">Plasma-membrane calcium-translocating P-type ATPase</fullName>
    </submittedName>
</protein>
<dbReference type="EMBL" id="FNZI01000004">
    <property type="protein sequence ID" value="SEJ45498.1"/>
    <property type="molecule type" value="Genomic_DNA"/>
</dbReference>
<dbReference type="PANTHER" id="PTHR24093:SF513">
    <property type="entry name" value="CATION-TRANSPORTING ATPASE I-RELATED"/>
    <property type="match status" value="1"/>
</dbReference>
<keyword evidence="5" id="KW-0547">Nucleotide-binding</keyword>
<evidence type="ECO:0000256" key="9">
    <source>
        <dbReference type="ARBA" id="ARBA00022989"/>
    </source>
</evidence>
<dbReference type="InterPro" id="IPR001757">
    <property type="entry name" value="P_typ_ATPase"/>
</dbReference>
<keyword evidence="9 12" id="KW-1133">Transmembrane helix</keyword>
<evidence type="ECO:0000256" key="3">
    <source>
        <dbReference type="ARBA" id="ARBA00022692"/>
    </source>
</evidence>
<accession>A0A1H6YWC7</accession>
<dbReference type="SUPFAM" id="SSF81665">
    <property type="entry name" value="Calcium ATPase, transmembrane domain M"/>
    <property type="match status" value="1"/>
</dbReference>
<dbReference type="InterPro" id="IPR006068">
    <property type="entry name" value="ATPase_P-typ_cation-transptr_C"/>
</dbReference>
<dbReference type="PROSITE" id="PS00154">
    <property type="entry name" value="ATPASE_E1_E2"/>
    <property type="match status" value="1"/>
</dbReference>
<evidence type="ECO:0000256" key="11">
    <source>
        <dbReference type="ARBA" id="ARBA00049360"/>
    </source>
</evidence>
<dbReference type="Pfam" id="PF08282">
    <property type="entry name" value="Hydrolase_3"/>
    <property type="match status" value="1"/>
</dbReference>
<dbReference type="InterPro" id="IPR059000">
    <property type="entry name" value="ATPase_P-type_domA"/>
</dbReference>
<dbReference type="Gene3D" id="3.40.1110.10">
    <property type="entry name" value="Calcium-transporting ATPase, cytoplasmic domain N"/>
    <property type="match status" value="1"/>
</dbReference>
<dbReference type="eggNOG" id="COG0474">
    <property type="taxonomic scope" value="Bacteria"/>
</dbReference>
<dbReference type="PANTHER" id="PTHR24093">
    <property type="entry name" value="CATION TRANSPORTING ATPASE"/>
    <property type="match status" value="1"/>
</dbReference>
<dbReference type="Pfam" id="PF00690">
    <property type="entry name" value="Cation_ATPase_N"/>
    <property type="match status" value="1"/>
</dbReference>
<dbReference type="InterPro" id="IPR023298">
    <property type="entry name" value="ATPase_P-typ_TM_dom_sf"/>
</dbReference>
<dbReference type="GO" id="GO:0016887">
    <property type="term" value="F:ATP hydrolysis activity"/>
    <property type="evidence" value="ECO:0007669"/>
    <property type="project" value="InterPro"/>
</dbReference>
<dbReference type="InterPro" id="IPR023214">
    <property type="entry name" value="HAD_sf"/>
</dbReference>
<dbReference type="SFLD" id="SFLDS00003">
    <property type="entry name" value="Haloacid_Dehalogenase"/>
    <property type="match status" value="1"/>
</dbReference>
<comment type="similarity">
    <text evidence="2">Belongs to the cation transport ATPase (P-type) (TC 3.A.3) family. Type IIA subfamily.</text>
</comment>
<feature type="domain" description="Cation-transporting P-type ATPase N-terminal" evidence="13">
    <location>
        <begin position="14"/>
        <end position="88"/>
    </location>
</feature>
<feature type="transmembrane region" description="Helical" evidence="12">
    <location>
        <begin position="72"/>
        <end position="89"/>
    </location>
</feature>
<dbReference type="PRINTS" id="PR00119">
    <property type="entry name" value="CATATPASE"/>
</dbReference>
<dbReference type="FunFam" id="3.40.50.1000:FF:000028">
    <property type="entry name" value="Calcium-transporting P-type ATPase, putative"/>
    <property type="match status" value="1"/>
</dbReference>
<evidence type="ECO:0000313" key="14">
    <source>
        <dbReference type="EMBL" id="SEJ45498.1"/>
    </source>
</evidence>
<evidence type="ECO:0000313" key="15">
    <source>
        <dbReference type="Proteomes" id="UP000183315"/>
    </source>
</evidence>
<dbReference type="SMART" id="SM00831">
    <property type="entry name" value="Cation_ATPase_N"/>
    <property type="match status" value="1"/>
</dbReference>
<dbReference type="AlphaFoldDB" id="A0A1H6YWC7"/>
<dbReference type="InterPro" id="IPR008250">
    <property type="entry name" value="ATPase_P-typ_transduc_dom_A_sf"/>
</dbReference>
<dbReference type="InterPro" id="IPR004014">
    <property type="entry name" value="ATPase_P-typ_cation-transptr_N"/>
</dbReference>
<organism evidence="14 15">
    <name type="scientific">Demequina mangrovi</name>
    <dbReference type="NCBI Taxonomy" id="1043493"/>
    <lineage>
        <taxon>Bacteria</taxon>
        <taxon>Bacillati</taxon>
        <taxon>Actinomycetota</taxon>
        <taxon>Actinomycetes</taxon>
        <taxon>Micrococcales</taxon>
        <taxon>Demequinaceae</taxon>
        <taxon>Demequina</taxon>
    </lineage>
</organism>
<keyword evidence="4" id="KW-0479">Metal-binding</keyword>
<keyword evidence="7" id="KW-0460">Magnesium</keyword>
<dbReference type="RefSeq" id="WP_042214474.1">
    <property type="nucleotide sequence ID" value="NZ_BBLU01000006.1"/>
</dbReference>
<evidence type="ECO:0000256" key="5">
    <source>
        <dbReference type="ARBA" id="ARBA00022741"/>
    </source>
</evidence>
<sequence>MSGAEAPTPDVARDPSTLPVEDVVRALGSDPDAGLAAVEAAARLDRDGPNRLEAERPVPAWRRLLSQFADPLVYLLLAAAAVSLVAWAVEGAEGVPYDVVVILVVVFANAALGFIQERRSAQAVAALQRMAAANAAVVRDGGLARISAFDVVVGDLLVLAEGDAVPADARLVDGALWCAEAPLTGESAPVAKSPEALSEPAEVGDRACMVFAGTAVTRGAGRAVVTATAMETEMGEVARLLGATESDPTPLEREIARLGRVLGLAVLAIAAVVVATVMLTRDVSTLTDAVDVLLLGVALAVAAVPEGLPAIMSVVLALGVQRMARRNAIVKDLASVETLGSASVICSDKTGTLTQNRMAITSLVTADWAGPPSEATRIAREAVAFGALASDATVAADGGFEGDPTEVAFLAAERRLEAEALRSGFDRVDAVAFSSERRRMSVLAAHPERADLLAVKGAPDVVLARCTRVRTESGDVALTGARLTDLEASIDALAGDGMRTLAVAIREAPASSAREEHEADLTLLGVVGLADPPRDEARAAVAEAQAAGIRVVMITGDHPRTATAIAAQLGIVPPGASALTGARLTAMDDAALASAVREVSVFARVAPEHKLRIVDALQAHREVVAMTGDGVNDAPALRSADIGVAMGRGGTEVAREAANMILTDDDFATIVEAVREGRGILDNITRFLRFLIASNLGEVLAVFLGVVLAAWLGLRDGSGAVVAPLLATQILWINLLTDLGPALAVSAEPYADDLMSRRPRRPGTAILGPRTWVWMAVTGAAMAAVTLLTFDLFLPGGLVEGSADLDTARTAAFTVLVIANLTVAFAARSETTSTLHRLFTNPWLWSAVALSLALQVAVVHLPVLNDAFSTAPLDLAQWGTCVAMALAVPVSIEGLKAVLRSRDARVVRP</sequence>
<dbReference type="SFLD" id="SFLDF00027">
    <property type="entry name" value="p-type_atpase"/>
    <property type="match status" value="1"/>
</dbReference>
<keyword evidence="6" id="KW-0067">ATP-binding</keyword>
<dbReference type="Gene3D" id="2.70.150.10">
    <property type="entry name" value="Calcium-transporting ATPase, cytoplasmic transduction domain A"/>
    <property type="match status" value="1"/>
</dbReference>
<dbReference type="SUPFAM" id="SSF81660">
    <property type="entry name" value="Metal cation-transporting ATPase, ATP-binding domain N"/>
    <property type="match status" value="1"/>
</dbReference>
<dbReference type="Gene3D" id="3.40.50.1000">
    <property type="entry name" value="HAD superfamily/HAD-like"/>
    <property type="match status" value="1"/>
</dbReference>
<keyword evidence="8" id="KW-1278">Translocase</keyword>
<proteinExistence type="inferred from homology"/>
<dbReference type="GO" id="GO:0005886">
    <property type="term" value="C:plasma membrane"/>
    <property type="evidence" value="ECO:0007669"/>
    <property type="project" value="UniProtKB-SubCell"/>
</dbReference>
<dbReference type="InterPro" id="IPR036412">
    <property type="entry name" value="HAD-like_sf"/>
</dbReference>
<dbReference type="InterPro" id="IPR018303">
    <property type="entry name" value="ATPase_P-typ_P_site"/>
</dbReference>
<keyword evidence="10 12" id="KW-0472">Membrane</keyword>
<feature type="transmembrane region" description="Helical" evidence="12">
    <location>
        <begin position="261"/>
        <end position="280"/>
    </location>
</feature>
<dbReference type="SFLD" id="SFLDG00002">
    <property type="entry name" value="C1.7:_P-type_atpase_like"/>
    <property type="match status" value="1"/>
</dbReference>